<evidence type="ECO:0000256" key="4">
    <source>
        <dbReference type="SAM" id="MobiDB-lite"/>
    </source>
</evidence>
<evidence type="ECO:0000256" key="3">
    <source>
        <dbReference type="ARBA" id="ARBA00022679"/>
    </source>
</evidence>
<evidence type="ECO:0000313" key="6">
    <source>
        <dbReference type="EMBL" id="MFC5060219.1"/>
    </source>
</evidence>
<feature type="region of interest" description="Disordered" evidence="4">
    <location>
        <begin position="1"/>
        <end position="26"/>
    </location>
</feature>
<evidence type="ECO:0000256" key="5">
    <source>
        <dbReference type="SAM" id="Phobius"/>
    </source>
</evidence>
<dbReference type="PANTHER" id="PTHR43630">
    <property type="entry name" value="POLY-BETA-1,6-N-ACETYL-D-GLUCOSAMINE SYNTHASE"/>
    <property type="match status" value="1"/>
</dbReference>
<dbReference type="Pfam" id="PF13641">
    <property type="entry name" value="Glyco_tranf_2_3"/>
    <property type="match status" value="1"/>
</dbReference>
<keyword evidence="5" id="KW-1133">Transmembrane helix</keyword>
<dbReference type="Gene3D" id="3.90.550.10">
    <property type="entry name" value="Spore Coat Polysaccharide Biosynthesis Protein SpsA, Chain A"/>
    <property type="match status" value="1"/>
</dbReference>
<organism evidence="6 7">
    <name type="scientific">Saccharothrix xinjiangensis</name>
    <dbReference type="NCBI Taxonomy" id="204798"/>
    <lineage>
        <taxon>Bacteria</taxon>
        <taxon>Bacillati</taxon>
        <taxon>Actinomycetota</taxon>
        <taxon>Actinomycetes</taxon>
        <taxon>Pseudonocardiales</taxon>
        <taxon>Pseudonocardiaceae</taxon>
        <taxon>Saccharothrix</taxon>
    </lineage>
</organism>
<sequence length="412" mass="45456">MRSGDAHPRVVEGEREAAPGHSRKRGWSDFPSSVSLVIPAHNEEASIAGTIRSCRAQTYPIDQIIVVADNCSDRTADIARGLGAVVIEGEGGSKASAQNMALPRITSDAVVALDADATLSPRAVEQMMDTLRRGYAGTCPSAMPRDTDTPYSRYRTLYHAIANGWVRPLQDVFDRQLVLSGMANCHRTDVLREVGGYPDDNITEDFNLTWTLHRLGHRVAFTPEAIVYTGEPTSMRELLSQMHRWTAGFAQTMVKHRAPVMDGGAFIIVASQVVDSLVGGLAICTLPFYVARHGVVRGLRSWWSPLWVVVTAASVAVAVRQLGWRTTVKCLPSWIALQNLTGPLNAWWLFREWVLGRSLTTWTGRHGRRPALTPVTQRRKTVLAAAAATGVFCGLWSWRRSAEQAPQQPRRR</sequence>
<feature type="transmembrane region" description="Helical" evidence="5">
    <location>
        <begin position="381"/>
        <end position="398"/>
    </location>
</feature>
<keyword evidence="5" id="KW-0812">Transmembrane</keyword>
<name>A0ABV9YE92_9PSEU</name>
<dbReference type="CDD" id="cd06423">
    <property type="entry name" value="CESA_like"/>
    <property type="match status" value="1"/>
</dbReference>
<dbReference type="Proteomes" id="UP001595833">
    <property type="component" value="Unassembled WGS sequence"/>
</dbReference>
<dbReference type="EMBL" id="JBHSJB010000053">
    <property type="protein sequence ID" value="MFC5060219.1"/>
    <property type="molecule type" value="Genomic_DNA"/>
</dbReference>
<dbReference type="SUPFAM" id="SSF53448">
    <property type="entry name" value="Nucleotide-diphospho-sugar transferases"/>
    <property type="match status" value="1"/>
</dbReference>
<evidence type="ECO:0000256" key="2">
    <source>
        <dbReference type="ARBA" id="ARBA00022676"/>
    </source>
</evidence>
<gene>
    <name evidence="6" type="ORF">ACFPFM_41455</name>
</gene>
<accession>A0ABV9YE92</accession>
<evidence type="ECO:0000313" key="7">
    <source>
        <dbReference type="Proteomes" id="UP001595833"/>
    </source>
</evidence>
<keyword evidence="3" id="KW-0808">Transferase</keyword>
<dbReference type="InterPro" id="IPR029044">
    <property type="entry name" value="Nucleotide-diphossugar_trans"/>
</dbReference>
<dbReference type="PANTHER" id="PTHR43630:SF1">
    <property type="entry name" value="POLY-BETA-1,6-N-ACETYL-D-GLUCOSAMINE SYNTHASE"/>
    <property type="match status" value="1"/>
</dbReference>
<keyword evidence="7" id="KW-1185">Reference proteome</keyword>
<evidence type="ECO:0000256" key="1">
    <source>
        <dbReference type="ARBA" id="ARBA00006739"/>
    </source>
</evidence>
<feature type="transmembrane region" description="Helical" evidence="5">
    <location>
        <begin position="302"/>
        <end position="319"/>
    </location>
</feature>
<proteinExistence type="inferred from homology"/>
<comment type="caution">
    <text evidence="6">The sequence shown here is derived from an EMBL/GenBank/DDBJ whole genome shotgun (WGS) entry which is preliminary data.</text>
</comment>
<protein>
    <submittedName>
        <fullName evidence="6">Glycosyltransferase family 2 protein</fullName>
    </submittedName>
</protein>
<feature type="transmembrane region" description="Helical" evidence="5">
    <location>
        <begin position="265"/>
        <end position="290"/>
    </location>
</feature>
<keyword evidence="2" id="KW-0328">Glycosyltransferase</keyword>
<comment type="similarity">
    <text evidence="1">Belongs to the glycosyltransferase 2 family.</text>
</comment>
<dbReference type="RefSeq" id="WP_344041902.1">
    <property type="nucleotide sequence ID" value="NZ_BAAAKE010000031.1"/>
</dbReference>
<reference evidence="7" key="1">
    <citation type="journal article" date="2019" name="Int. J. Syst. Evol. Microbiol.">
        <title>The Global Catalogue of Microorganisms (GCM) 10K type strain sequencing project: providing services to taxonomists for standard genome sequencing and annotation.</title>
        <authorList>
            <consortium name="The Broad Institute Genomics Platform"/>
            <consortium name="The Broad Institute Genome Sequencing Center for Infectious Disease"/>
            <person name="Wu L."/>
            <person name="Ma J."/>
        </authorList>
    </citation>
    <scope>NUCLEOTIDE SEQUENCE [LARGE SCALE GENOMIC DNA]</scope>
    <source>
        <strain evidence="7">KCTC 12848</strain>
    </source>
</reference>
<keyword evidence="5" id="KW-0472">Membrane</keyword>
<feature type="compositionally biased region" description="Basic and acidic residues" evidence="4">
    <location>
        <begin position="1"/>
        <end position="18"/>
    </location>
</feature>